<feature type="signal peptide" evidence="10">
    <location>
        <begin position="1"/>
        <end position="19"/>
    </location>
</feature>
<evidence type="ECO:0000313" key="12">
    <source>
        <dbReference type="Proteomes" id="UP000267251"/>
    </source>
</evidence>
<keyword evidence="5" id="KW-0375">Hydrogen ion transport</keyword>
<keyword evidence="10" id="KW-0732">Signal</keyword>
<keyword evidence="7" id="KW-0406">Ion transport</keyword>
<dbReference type="GO" id="GO:0000220">
    <property type="term" value="C:vacuolar proton-transporting V-type ATPase, V0 domain"/>
    <property type="evidence" value="ECO:0007669"/>
    <property type="project" value="TreeGrafter"/>
</dbReference>
<evidence type="ECO:0000256" key="4">
    <source>
        <dbReference type="ARBA" id="ARBA00022692"/>
    </source>
</evidence>
<comment type="subcellular location">
    <subcellularLocation>
        <location evidence="1">Endomembrane system</location>
        <topology evidence="1">Multi-pass membrane protein</topology>
    </subcellularLocation>
</comment>
<keyword evidence="4 9" id="KW-0812">Transmembrane</keyword>
<gene>
    <name evidence="11" type="ORF">BJ684DRAFT_9659</name>
</gene>
<dbReference type="AlphaFoldDB" id="A0A4P9Y780"/>
<evidence type="ECO:0000256" key="8">
    <source>
        <dbReference type="ARBA" id="ARBA00023136"/>
    </source>
</evidence>
<reference evidence="12" key="1">
    <citation type="journal article" date="2018" name="Nat. Microbiol.">
        <title>Leveraging single-cell genomics to expand the fungal tree of life.</title>
        <authorList>
            <person name="Ahrendt S.R."/>
            <person name="Quandt C.A."/>
            <person name="Ciobanu D."/>
            <person name="Clum A."/>
            <person name="Salamov A."/>
            <person name="Andreopoulos B."/>
            <person name="Cheng J.F."/>
            <person name="Woyke T."/>
            <person name="Pelin A."/>
            <person name="Henrissat B."/>
            <person name="Reynolds N.K."/>
            <person name="Benny G.L."/>
            <person name="Smith M.E."/>
            <person name="James T.Y."/>
            <person name="Grigoriev I.V."/>
        </authorList>
    </citation>
    <scope>NUCLEOTIDE SEQUENCE [LARGE SCALE GENOMIC DNA]</scope>
</reference>
<dbReference type="GO" id="GO:0007035">
    <property type="term" value="P:vacuolar acidification"/>
    <property type="evidence" value="ECO:0007669"/>
    <property type="project" value="TreeGrafter"/>
</dbReference>
<dbReference type="Pfam" id="PF05493">
    <property type="entry name" value="ATP_synt_H"/>
    <property type="match status" value="1"/>
</dbReference>
<keyword evidence="8 9" id="KW-0472">Membrane</keyword>
<keyword evidence="6 9" id="KW-1133">Transmembrane helix</keyword>
<dbReference type="GO" id="GO:0046961">
    <property type="term" value="F:proton-transporting ATPase activity, rotational mechanism"/>
    <property type="evidence" value="ECO:0007669"/>
    <property type="project" value="InterPro"/>
</dbReference>
<dbReference type="InterPro" id="IPR008389">
    <property type="entry name" value="ATPase_V0-cplx_e1/e2_su"/>
</dbReference>
<feature type="chain" id="PRO_5020197281" evidence="10">
    <location>
        <begin position="20"/>
        <end position="77"/>
    </location>
</feature>
<dbReference type="EMBL" id="KZ987958">
    <property type="protein sequence ID" value="RKP13720.1"/>
    <property type="molecule type" value="Genomic_DNA"/>
</dbReference>
<sequence>MSLFPVFLLGLICLGLCLLAYMFSPKGSDQTLWRSSLIITFICLYSMWAITYMAQLNPLIAPRRSDLRPEHFSGGHH</sequence>
<proteinExistence type="inferred from homology"/>
<evidence type="ECO:0000256" key="1">
    <source>
        <dbReference type="ARBA" id="ARBA00004127"/>
    </source>
</evidence>
<keyword evidence="3" id="KW-0813">Transport</keyword>
<dbReference type="Proteomes" id="UP000267251">
    <property type="component" value="Unassembled WGS sequence"/>
</dbReference>
<feature type="transmembrane region" description="Helical" evidence="9">
    <location>
        <begin position="32"/>
        <end position="54"/>
    </location>
</feature>
<protein>
    <submittedName>
        <fullName evidence="11">V-type proton ATPase subunit E</fullName>
    </submittedName>
</protein>
<evidence type="ECO:0000256" key="2">
    <source>
        <dbReference type="ARBA" id="ARBA00008328"/>
    </source>
</evidence>
<evidence type="ECO:0000256" key="9">
    <source>
        <dbReference type="SAM" id="Phobius"/>
    </source>
</evidence>
<keyword evidence="12" id="KW-1185">Reference proteome</keyword>
<accession>A0A4P9Y780</accession>
<dbReference type="GO" id="GO:0012505">
    <property type="term" value="C:endomembrane system"/>
    <property type="evidence" value="ECO:0007669"/>
    <property type="project" value="UniProtKB-SubCell"/>
</dbReference>
<name>A0A4P9Y780_9FUNG</name>
<evidence type="ECO:0000256" key="5">
    <source>
        <dbReference type="ARBA" id="ARBA00022781"/>
    </source>
</evidence>
<evidence type="ECO:0000256" key="7">
    <source>
        <dbReference type="ARBA" id="ARBA00023065"/>
    </source>
</evidence>
<evidence type="ECO:0000313" key="11">
    <source>
        <dbReference type="EMBL" id="RKP13720.1"/>
    </source>
</evidence>
<evidence type="ECO:0000256" key="6">
    <source>
        <dbReference type="ARBA" id="ARBA00022989"/>
    </source>
</evidence>
<dbReference type="PANTHER" id="PTHR12263:SF0">
    <property type="entry name" value="V-TYPE PROTON ATPASE SUBUNIT"/>
    <property type="match status" value="1"/>
</dbReference>
<evidence type="ECO:0000256" key="10">
    <source>
        <dbReference type="SAM" id="SignalP"/>
    </source>
</evidence>
<dbReference type="OrthoDB" id="1508846at2759"/>
<evidence type="ECO:0000256" key="3">
    <source>
        <dbReference type="ARBA" id="ARBA00022448"/>
    </source>
</evidence>
<comment type="similarity">
    <text evidence="2">Belongs to the V-ATPase e1/e2 subunit family.</text>
</comment>
<organism evidence="11 12">
    <name type="scientific">Piptocephalis cylindrospora</name>
    <dbReference type="NCBI Taxonomy" id="1907219"/>
    <lineage>
        <taxon>Eukaryota</taxon>
        <taxon>Fungi</taxon>
        <taxon>Fungi incertae sedis</taxon>
        <taxon>Zoopagomycota</taxon>
        <taxon>Zoopagomycotina</taxon>
        <taxon>Zoopagomycetes</taxon>
        <taxon>Zoopagales</taxon>
        <taxon>Piptocephalidaceae</taxon>
        <taxon>Piptocephalis</taxon>
    </lineage>
</organism>
<dbReference type="PANTHER" id="PTHR12263">
    <property type="entry name" value="VACUOLAR ATP SYNTHASE SUBUNIT H"/>
    <property type="match status" value="1"/>
</dbReference>